<dbReference type="InterPro" id="IPR036396">
    <property type="entry name" value="Cyt_P450_sf"/>
</dbReference>
<dbReference type="EMBL" id="QGML01000693">
    <property type="protein sequence ID" value="TVY90945.1"/>
    <property type="molecule type" value="Genomic_DNA"/>
</dbReference>
<protein>
    <submittedName>
        <fullName evidence="10">Averantin hydroxylase</fullName>
    </submittedName>
</protein>
<dbReference type="Pfam" id="PF00067">
    <property type="entry name" value="p450"/>
    <property type="match status" value="1"/>
</dbReference>
<dbReference type="PROSITE" id="PS00086">
    <property type="entry name" value="CYTOCHROME_P450"/>
    <property type="match status" value="1"/>
</dbReference>
<accession>A0A559MDA5</accession>
<keyword evidence="3 8" id="KW-0349">Heme</keyword>
<comment type="cofactor">
    <cofactor evidence="1 8">
        <name>heme</name>
        <dbReference type="ChEBI" id="CHEBI:30413"/>
    </cofactor>
</comment>
<dbReference type="GO" id="GO:0005506">
    <property type="term" value="F:iron ion binding"/>
    <property type="evidence" value="ECO:0007669"/>
    <property type="project" value="InterPro"/>
</dbReference>
<dbReference type="PANTHER" id="PTHR24305:SF230">
    <property type="entry name" value="P450, PUTATIVE (EUROFUNG)-RELATED"/>
    <property type="match status" value="1"/>
</dbReference>
<evidence type="ECO:0000313" key="11">
    <source>
        <dbReference type="Proteomes" id="UP000315522"/>
    </source>
</evidence>
<dbReference type="GO" id="GO:0016705">
    <property type="term" value="F:oxidoreductase activity, acting on paired donors, with incorporation or reduction of molecular oxygen"/>
    <property type="evidence" value="ECO:0007669"/>
    <property type="project" value="InterPro"/>
</dbReference>
<dbReference type="InterPro" id="IPR001128">
    <property type="entry name" value="Cyt_P450"/>
</dbReference>
<dbReference type="GO" id="GO:0009403">
    <property type="term" value="P:toxin biosynthetic process"/>
    <property type="evidence" value="ECO:0007669"/>
    <property type="project" value="UniProtKB-ARBA"/>
</dbReference>
<evidence type="ECO:0000256" key="3">
    <source>
        <dbReference type="ARBA" id="ARBA00022617"/>
    </source>
</evidence>
<evidence type="ECO:0000256" key="4">
    <source>
        <dbReference type="ARBA" id="ARBA00022723"/>
    </source>
</evidence>
<evidence type="ECO:0000256" key="9">
    <source>
        <dbReference type="RuleBase" id="RU000461"/>
    </source>
</evidence>
<dbReference type="SUPFAM" id="SSF48264">
    <property type="entry name" value="Cytochrome P450"/>
    <property type="match status" value="1"/>
</dbReference>
<comment type="similarity">
    <text evidence="2 9">Belongs to the cytochrome P450 family.</text>
</comment>
<dbReference type="GO" id="GO:0020037">
    <property type="term" value="F:heme binding"/>
    <property type="evidence" value="ECO:0007669"/>
    <property type="project" value="InterPro"/>
</dbReference>
<comment type="caution">
    <text evidence="10">The sequence shown here is derived from an EMBL/GenBank/DDBJ whole genome shotgun (WGS) entry which is preliminary data.</text>
</comment>
<dbReference type="Gene3D" id="1.10.630.10">
    <property type="entry name" value="Cytochrome P450"/>
    <property type="match status" value="1"/>
</dbReference>
<organism evidence="10 11">
    <name type="scientific">Lachnellula willkommii</name>
    <dbReference type="NCBI Taxonomy" id="215461"/>
    <lineage>
        <taxon>Eukaryota</taxon>
        <taxon>Fungi</taxon>
        <taxon>Dikarya</taxon>
        <taxon>Ascomycota</taxon>
        <taxon>Pezizomycotina</taxon>
        <taxon>Leotiomycetes</taxon>
        <taxon>Helotiales</taxon>
        <taxon>Lachnaceae</taxon>
        <taxon>Lachnellula</taxon>
    </lineage>
</organism>
<gene>
    <name evidence="10" type="primary">aflG</name>
    <name evidence="10" type="ORF">LAWI1_G005771</name>
</gene>
<dbReference type="InterPro" id="IPR017972">
    <property type="entry name" value="Cyt_P450_CS"/>
</dbReference>
<proteinExistence type="inferred from homology"/>
<keyword evidence="4 8" id="KW-0479">Metal-binding</keyword>
<dbReference type="InterPro" id="IPR050121">
    <property type="entry name" value="Cytochrome_P450_monoxygenase"/>
</dbReference>
<dbReference type="PRINTS" id="PR00385">
    <property type="entry name" value="P450"/>
</dbReference>
<evidence type="ECO:0000256" key="5">
    <source>
        <dbReference type="ARBA" id="ARBA00023002"/>
    </source>
</evidence>
<keyword evidence="11" id="KW-1185">Reference proteome</keyword>
<keyword evidence="5 9" id="KW-0560">Oxidoreductase</keyword>
<dbReference type="PRINTS" id="PR00463">
    <property type="entry name" value="EP450I"/>
</dbReference>
<keyword evidence="6 8" id="KW-0408">Iron</keyword>
<evidence type="ECO:0000256" key="2">
    <source>
        <dbReference type="ARBA" id="ARBA00010617"/>
    </source>
</evidence>
<dbReference type="Proteomes" id="UP000315522">
    <property type="component" value="Unassembled WGS sequence"/>
</dbReference>
<evidence type="ECO:0000256" key="1">
    <source>
        <dbReference type="ARBA" id="ARBA00001971"/>
    </source>
</evidence>
<evidence type="ECO:0000256" key="6">
    <source>
        <dbReference type="ARBA" id="ARBA00023004"/>
    </source>
</evidence>
<evidence type="ECO:0000313" key="10">
    <source>
        <dbReference type="EMBL" id="TVY90945.1"/>
    </source>
</evidence>
<dbReference type="AlphaFoldDB" id="A0A559MDA5"/>
<evidence type="ECO:0000256" key="7">
    <source>
        <dbReference type="ARBA" id="ARBA00023033"/>
    </source>
</evidence>
<dbReference type="CDD" id="cd11058">
    <property type="entry name" value="CYP60B-like"/>
    <property type="match status" value="1"/>
</dbReference>
<keyword evidence="7 9" id="KW-0503">Monooxygenase</keyword>
<reference evidence="10 11" key="1">
    <citation type="submission" date="2018-05" db="EMBL/GenBank/DDBJ databases">
        <title>Genome sequencing and assembly of the regulated plant pathogen Lachnellula willkommii and related sister species for the development of diagnostic species identification markers.</title>
        <authorList>
            <person name="Giroux E."/>
            <person name="Bilodeau G."/>
        </authorList>
    </citation>
    <scope>NUCLEOTIDE SEQUENCE [LARGE SCALE GENOMIC DNA]</scope>
    <source>
        <strain evidence="10 11">CBS 172.35</strain>
    </source>
</reference>
<dbReference type="InterPro" id="IPR002401">
    <property type="entry name" value="Cyt_P450_E_grp-I"/>
</dbReference>
<dbReference type="PANTHER" id="PTHR24305">
    <property type="entry name" value="CYTOCHROME P450"/>
    <property type="match status" value="1"/>
</dbReference>
<sequence>MAFSLAEQSVLSIAGASFCCFLSYLALRSLYRITLHPLASYPGPTTWSISDLPTAYQTLRGTLPFKLVSLHARYGPVVRIGPNELTYIVEEAWTDIYARKVELRKDANQYVFVGAETVPGLLTAPDEAAHSRMRRNLAHGFSEKALRDQEYIIRGYVDLLMQRLHENCGQGTVDIAKWLNFASFDIIGDLTFGESFSCLETSKMHFWVQLVFDTLKSVSLLGLMKKFSPLDKMLLSLLPQSAREKQEEHITLTEAKLMRRLESQDGRLDFLSEVQKQFNTPSGMTKTELLPTASTLIMAGSETTATLLSATSYLILTHPSSLSKLQAEVRNAFKTEEEINIVSVNSLSYMLAILNEALRLYPPSPASFNRVTPAAGCQIAGRFVPGNTSVAVNQWSANHSPTNFVRPDEFVPERWMGGDGDGDGEFAGDSRRAVQPFGVGRRDCIGRNLAYAEMRLILARLVWNFDMETAGESRGWMENLRIFLVYEKRPLMVHLKPVVRG</sequence>
<dbReference type="FunFam" id="1.10.630.10:FF:000047">
    <property type="entry name" value="Cytochrome P450 monooxygenase"/>
    <property type="match status" value="1"/>
</dbReference>
<evidence type="ECO:0000256" key="8">
    <source>
        <dbReference type="PIRSR" id="PIRSR602401-1"/>
    </source>
</evidence>
<dbReference type="GO" id="GO:0004497">
    <property type="term" value="F:monooxygenase activity"/>
    <property type="evidence" value="ECO:0007669"/>
    <property type="project" value="UniProtKB-KW"/>
</dbReference>
<feature type="binding site" description="axial binding residue" evidence="8">
    <location>
        <position position="444"/>
    </location>
    <ligand>
        <name>heme</name>
        <dbReference type="ChEBI" id="CHEBI:30413"/>
    </ligand>
    <ligandPart>
        <name>Fe</name>
        <dbReference type="ChEBI" id="CHEBI:18248"/>
    </ligandPart>
</feature>
<name>A0A559MDA5_9HELO</name>